<evidence type="ECO:0000256" key="3">
    <source>
        <dbReference type="ARBA" id="ARBA00022475"/>
    </source>
</evidence>
<dbReference type="Pfam" id="PF01618">
    <property type="entry name" value="MotA_ExbB"/>
    <property type="match status" value="1"/>
</dbReference>
<evidence type="ECO:0000313" key="9">
    <source>
        <dbReference type="EMBL" id="SVC50876.1"/>
    </source>
</evidence>
<dbReference type="InterPro" id="IPR002898">
    <property type="entry name" value="MotA_ExbB_proton_chnl"/>
</dbReference>
<keyword evidence="5 7" id="KW-1133">Transmembrane helix</keyword>
<organism evidence="9">
    <name type="scientific">marine metagenome</name>
    <dbReference type="NCBI Taxonomy" id="408172"/>
    <lineage>
        <taxon>unclassified sequences</taxon>
        <taxon>metagenomes</taxon>
        <taxon>ecological metagenomes</taxon>
    </lineage>
</organism>
<keyword evidence="6 7" id="KW-0472">Membrane</keyword>
<comment type="similarity">
    <text evidence="2">Belongs to the ExbB/TolQ family.</text>
</comment>
<sequence>MELASELWGSMAITGKTVVLVLIALSIYSYVVMVERFTALRTNGQRSGEFAAQLGEGGDAGQILSAARVADGVGQNSLASIVEVGLQEFESLQSDGQPEAIVVEGVEEAVSRQLDVAIINLRARLSGMATISGVAPFLGLFGTVWG</sequence>
<evidence type="ECO:0000256" key="4">
    <source>
        <dbReference type="ARBA" id="ARBA00022692"/>
    </source>
</evidence>
<dbReference type="GO" id="GO:0017038">
    <property type="term" value="P:protein import"/>
    <property type="evidence" value="ECO:0007669"/>
    <property type="project" value="TreeGrafter"/>
</dbReference>
<feature type="transmembrane region" description="Helical" evidence="7">
    <location>
        <begin position="12"/>
        <end position="31"/>
    </location>
</feature>
<evidence type="ECO:0000259" key="8">
    <source>
        <dbReference type="Pfam" id="PF01618"/>
    </source>
</evidence>
<keyword evidence="3" id="KW-1003">Cell membrane</keyword>
<name>A0A382MQ79_9ZZZZ</name>
<dbReference type="EMBL" id="UINC01095081">
    <property type="protein sequence ID" value="SVC50876.1"/>
    <property type="molecule type" value="Genomic_DNA"/>
</dbReference>
<evidence type="ECO:0000256" key="6">
    <source>
        <dbReference type="ARBA" id="ARBA00023136"/>
    </source>
</evidence>
<evidence type="ECO:0000256" key="1">
    <source>
        <dbReference type="ARBA" id="ARBA00004651"/>
    </source>
</evidence>
<reference evidence="9" key="1">
    <citation type="submission" date="2018-05" db="EMBL/GenBank/DDBJ databases">
        <authorList>
            <person name="Lanie J.A."/>
            <person name="Ng W.-L."/>
            <person name="Kazmierczak K.M."/>
            <person name="Andrzejewski T.M."/>
            <person name="Davidsen T.M."/>
            <person name="Wayne K.J."/>
            <person name="Tettelin H."/>
            <person name="Glass J.I."/>
            <person name="Rusch D."/>
            <person name="Podicherti R."/>
            <person name="Tsui H.-C.T."/>
            <person name="Winkler M.E."/>
        </authorList>
    </citation>
    <scope>NUCLEOTIDE SEQUENCE</scope>
</reference>
<dbReference type="PANTHER" id="PTHR30625">
    <property type="entry name" value="PROTEIN TOLQ"/>
    <property type="match status" value="1"/>
</dbReference>
<feature type="transmembrane region" description="Helical" evidence="7">
    <location>
        <begin position="125"/>
        <end position="145"/>
    </location>
</feature>
<feature type="non-terminal residue" evidence="9">
    <location>
        <position position="146"/>
    </location>
</feature>
<protein>
    <recommendedName>
        <fullName evidence="8">MotA/TolQ/ExbB proton channel domain-containing protein</fullName>
    </recommendedName>
</protein>
<dbReference type="InterPro" id="IPR050790">
    <property type="entry name" value="ExbB/TolQ_transport"/>
</dbReference>
<dbReference type="PANTHER" id="PTHR30625:SF3">
    <property type="entry name" value="TOL-PAL SYSTEM PROTEIN TOLQ"/>
    <property type="match status" value="1"/>
</dbReference>
<feature type="domain" description="MotA/TolQ/ExbB proton channel" evidence="8">
    <location>
        <begin position="78"/>
        <end position="146"/>
    </location>
</feature>
<gene>
    <name evidence="9" type="ORF">METZ01_LOCUS303730</name>
</gene>
<dbReference type="GO" id="GO:0005886">
    <property type="term" value="C:plasma membrane"/>
    <property type="evidence" value="ECO:0007669"/>
    <property type="project" value="UniProtKB-SubCell"/>
</dbReference>
<dbReference type="AlphaFoldDB" id="A0A382MQ79"/>
<keyword evidence="4 7" id="KW-0812">Transmembrane</keyword>
<accession>A0A382MQ79</accession>
<comment type="subcellular location">
    <subcellularLocation>
        <location evidence="1">Cell membrane</location>
        <topology evidence="1">Multi-pass membrane protein</topology>
    </subcellularLocation>
</comment>
<proteinExistence type="inferred from homology"/>
<evidence type="ECO:0000256" key="7">
    <source>
        <dbReference type="SAM" id="Phobius"/>
    </source>
</evidence>
<evidence type="ECO:0000256" key="2">
    <source>
        <dbReference type="ARBA" id="ARBA00010442"/>
    </source>
</evidence>
<evidence type="ECO:0000256" key="5">
    <source>
        <dbReference type="ARBA" id="ARBA00022989"/>
    </source>
</evidence>